<name>A0A2G8KFX2_STIJA</name>
<organism evidence="1 2">
    <name type="scientific">Stichopus japonicus</name>
    <name type="common">Sea cucumber</name>
    <dbReference type="NCBI Taxonomy" id="307972"/>
    <lineage>
        <taxon>Eukaryota</taxon>
        <taxon>Metazoa</taxon>
        <taxon>Echinodermata</taxon>
        <taxon>Eleutherozoa</taxon>
        <taxon>Echinozoa</taxon>
        <taxon>Holothuroidea</taxon>
        <taxon>Aspidochirotacea</taxon>
        <taxon>Aspidochirotida</taxon>
        <taxon>Stichopodidae</taxon>
        <taxon>Apostichopus</taxon>
    </lineage>
</organism>
<proteinExistence type="predicted"/>
<evidence type="ECO:0000313" key="2">
    <source>
        <dbReference type="Proteomes" id="UP000230750"/>
    </source>
</evidence>
<reference evidence="1 2" key="1">
    <citation type="journal article" date="2017" name="PLoS Biol.">
        <title>The sea cucumber genome provides insights into morphological evolution and visceral regeneration.</title>
        <authorList>
            <person name="Zhang X."/>
            <person name="Sun L."/>
            <person name="Yuan J."/>
            <person name="Sun Y."/>
            <person name="Gao Y."/>
            <person name="Zhang L."/>
            <person name="Li S."/>
            <person name="Dai H."/>
            <person name="Hamel J.F."/>
            <person name="Liu C."/>
            <person name="Yu Y."/>
            <person name="Liu S."/>
            <person name="Lin W."/>
            <person name="Guo K."/>
            <person name="Jin S."/>
            <person name="Xu P."/>
            <person name="Storey K.B."/>
            <person name="Huan P."/>
            <person name="Zhang T."/>
            <person name="Zhou Y."/>
            <person name="Zhang J."/>
            <person name="Lin C."/>
            <person name="Li X."/>
            <person name="Xing L."/>
            <person name="Huo D."/>
            <person name="Sun M."/>
            <person name="Wang L."/>
            <person name="Mercier A."/>
            <person name="Li F."/>
            <person name="Yang H."/>
            <person name="Xiang J."/>
        </authorList>
    </citation>
    <scope>NUCLEOTIDE SEQUENCE [LARGE SCALE GENOMIC DNA]</scope>
    <source>
        <strain evidence="1">Shaxun</strain>
        <tissue evidence="1">Muscle</tissue>
    </source>
</reference>
<keyword evidence="2" id="KW-1185">Reference proteome</keyword>
<evidence type="ECO:0000313" key="1">
    <source>
        <dbReference type="EMBL" id="PIK46902.1"/>
    </source>
</evidence>
<sequence length="202" mass="23459">MTGMYAKDFVIISSLIVGLPSLKYTQNIPKETMQLPRWLIGPWRNVGSNPVLSAQETYDSYARLVCTTDKLWRDEYQLHRDFNYFDDFLSAFLTEGRPNPGTTATPAVDVPNLLLTSDMKVSERFQSTMIHLGHHSKTTSSVPETDRPSFDPQWEKNSFNRYQRDLYVLSEMEVHLQKAVQDFSSWRDRYIEISTVPYSCEQ</sequence>
<accession>A0A2G8KFX2</accession>
<protein>
    <submittedName>
        <fullName evidence="1">Uncharacterized protein</fullName>
    </submittedName>
</protein>
<gene>
    <name evidence="1" type="ORF">BSL78_16228</name>
</gene>
<dbReference type="EMBL" id="MRZV01000614">
    <property type="protein sequence ID" value="PIK46902.1"/>
    <property type="molecule type" value="Genomic_DNA"/>
</dbReference>
<dbReference type="AlphaFoldDB" id="A0A2G8KFX2"/>
<comment type="caution">
    <text evidence="1">The sequence shown here is derived from an EMBL/GenBank/DDBJ whole genome shotgun (WGS) entry which is preliminary data.</text>
</comment>
<dbReference type="Proteomes" id="UP000230750">
    <property type="component" value="Unassembled WGS sequence"/>
</dbReference>